<keyword evidence="6" id="KW-1185">Reference proteome</keyword>
<dbReference type="RefSeq" id="WP_344665969.1">
    <property type="nucleotide sequence ID" value="NZ_BAAAQN010000013.1"/>
</dbReference>
<dbReference type="Gene3D" id="3.40.50.720">
    <property type="entry name" value="NAD(P)-binding Rossmann-like Domain"/>
    <property type="match status" value="1"/>
</dbReference>
<dbReference type="PRINTS" id="PR00080">
    <property type="entry name" value="SDRFAMILY"/>
</dbReference>
<reference evidence="6" key="1">
    <citation type="journal article" date="2019" name="Int. J. Syst. Evol. Microbiol.">
        <title>The Global Catalogue of Microorganisms (GCM) 10K type strain sequencing project: providing services to taxonomists for standard genome sequencing and annotation.</title>
        <authorList>
            <consortium name="The Broad Institute Genomics Platform"/>
            <consortium name="The Broad Institute Genome Sequencing Center for Infectious Disease"/>
            <person name="Wu L."/>
            <person name="Ma J."/>
        </authorList>
    </citation>
    <scope>NUCLEOTIDE SEQUENCE [LARGE SCALE GENOMIC DNA]</scope>
    <source>
        <strain evidence="6">JCM 16014</strain>
    </source>
</reference>
<accession>A0ABP5FKM4</accession>
<comment type="caution">
    <text evidence="5">The sequence shown here is derived from an EMBL/GenBank/DDBJ whole genome shotgun (WGS) entry which is preliminary data.</text>
</comment>
<keyword evidence="2" id="KW-0560">Oxidoreductase</keyword>
<feature type="domain" description="Ketoreductase" evidence="4">
    <location>
        <begin position="7"/>
        <end position="187"/>
    </location>
</feature>
<dbReference type="SUPFAM" id="SSF51735">
    <property type="entry name" value="NAD(P)-binding Rossmann-fold domains"/>
    <property type="match status" value="1"/>
</dbReference>
<dbReference type="InterPro" id="IPR002347">
    <property type="entry name" value="SDR_fam"/>
</dbReference>
<dbReference type="PRINTS" id="PR00081">
    <property type="entry name" value="GDHRDH"/>
</dbReference>
<comment type="similarity">
    <text evidence="1 3">Belongs to the short-chain dehydrogenases/reductases (SDR) family.</text>
</comment>
<dbReference type="Pfam" id="PF00106">
    <property type="entry name" value="adh_short"/>
    <property type="match status" value="1"/>
</dbReference>
<dbReference type="PANTHER" id="PTHR44196">
    <property type="entry name" value="DEHYDROGENASE/REDUCTASE SDR FAMILY MEMBER 7B"/>
    <property type="match status" value="1"/>
</dbReference>
<dbReference type="CDD" id="cd05233">
    <property type="entry name" value="SDR_c"/>
    <property type="match status" value="1"/>
</dbReference>
<organism evidence="5 6">
    <name type="scientific">Catenulispora yoronensis</name>
    <dbReference type="NCBI Taxonomy" id="450799"/>
    <lineage>
        <taxon>Bacteria</taxon>
        <taxon>Bacillati</taxon>
        <taxon>Actinomycetota</taxon>
        <taxon>Actinomycetes</taxon>
        <taxon>Catenulisporales</taxon>
        <taxon>Catenulisporaceae</taxon>
        <taxon>Catenulispora</taxon>
    </lineage>
</organism>
<dbReference type="InterPro" id="IPR057326">
    <property type="entry name" value="KR_dom"/>
</dbReference>
<dbReference type="SMART" id="SM00822">
    <property type="entry name" value="PKS_KR"/>
    <property type="match status" value="1"/>
</dbReference>
<evidence type="ECO:0000259" key="4">
    <source>
        <dbReference type="SMART" id="SM00822"/>
    </source>
</evidence>
<dbReference type="InterPro" id="IPR036291">
    <property type="entry name" value="NAD(P)-bd_dom_sf"/>
</dbReference>
<evidence type="ECO:0000256" key="2">
    <source>
        <dbReference type="ARBA" id="ARBA00023002"/>
    </source>
</evidence>
<evidence type="ECO:0000256" key="3">
    <source>
        <dbReference type="RuleBase" id="RU000363"/>
    </source>
</evidence>
<evidence type="ECO:0000313" key="5">
    <source>
        <dbReference type="EMBL" id="GAA2027360.1"/>
    </source>
</evidence>
<evidence type="ECO:0000256" key="1">
    <source>
        <dbReference type="ARBA" id="ARBA00006484"/>
    </source>
</evidence>
<proteinExistence type="inferred from homology"/>
<gene>
    <name evidence="5" type="ORF">GCM10009839_27660</name>
</gene>
<protein>
    <submittedName>
        <fullName evidence="5">SDR family oxidoreductase</fullName>
    </submittedName>
</protein>
<name>A0ABP5FKM4_9ACTN</name>
<dbReference type="PANTHER" id="PTHR44196:SF2">
    <property type="entry name" value="SHORT-CHAIN DEHYDROGENASE-RELATED"/>
    <property type="match status" value="1"/>
</dbReference>
<sequence length="257" mass="27093">MTKQTYSRALVTGASSGFGEEFARQLSARGTALVLVARRGDRLEKLAAELGTEVEVLPADLTDPAGLAVVEARLTDPAKPIDLLVNNAGVGTSGSFLKLSAQSEVDKVALNVTALMRLTHAVLPRMVQAGHGGILNVSSIAATTPVPWASTYGATKAFVMAFSENLNREVRRTGVHVTGLLPGPSATPLTDEGFDNRLPRIFWQSPEAIVARGLAAVAAGKPVCITSRMLAFATVTGGRMPRSFQYLIGDRLIGRGQ</sequence>
<dbReference type="EMBL" id="BAAAQN010000013">
    <property type="protein sequence ID" value="GAA2027360.1"/>
    <property type="molecule type" value="Genomic_DNA"/>
</dbReference>
<dbReference type="Proteomes" id="UP001500751">
    <property type="component" value="Unassembled WGS sequence"/>
</dbReference>
<evidence type="ECO:0000313" key="6">
    <source>
        <dbReference type="Proteomes" id="UP001500751"/>
    </source>
</evidence>
<dbReference type="PIRSF" id="PIRSF000126">
    <property type="entry name" value="11-beta-HSD1"/>
    <property type="match status" value="1"/>
</dbReference>